<dbReference type="OrthoDB" id="9154575at2"/>
<reference evidence="3" key="2">
    <citation type="submission" date="2019-06" db="EMBL/GenBank/DDBJ databases">
        <title>Co-occurence of chitin degradation, pigmentation and bioactivity in marine Pseudoalteromonas.</title>
        <authorList>
            <person name="Sonnenschein E.C."/>
            <person name="Bech P.K."/>
        </authorList>
    </citation>
    <scope>NUCLEOTIDE SEQUENCE [LARGE SCALE GENOMIC DNA]</scope>
    <source>
        <strain evidence="3">S2599</strain>
    </source>
</reference>
<protein>
    <submittedName>
        <fullName evidence="2">Uncharacterized protein</fullName>
    </submittedName>
</protein>
<accession>A0A5S3X108</accession>
<evidence type="ECO:0000313" key="3">
    <source>
        <dbReference type="Proteomes" id="UP000306719"/>
    </source>
</evidence>
<feature type="signal peptide" evidence="1">
    <location>
        <begin position="1"/>
        <end position="19"/>
    </location>
</feature>
<keyword evidence="1" id="KW-0732">Signal</keyword>
<proteinExistence type="predicted"/>
<comment type="caution">
    <text evidence="2">The sequence shown here is derived from an EMBL/GenBank/DDBJ whole genome shotgun (WGS) entry which is preliminary data.</text>
</comment>
<dbReference type="Proteomes" id="UP000306719">
    <property type="component" value="Unassembled WGS sequence"/>
</dbReference>
<evidence type="ECO:0000313" key="2">
    <source>
        <dbReference type="EMBL" id="TMP37606.1"/>
    </source>
</evidence>
<gene>
    <name evidence="2" type="ORF">CWB98_10545</name>
</gene>
<reference evidence="2 3" key="1">
    <citation type="submission" date="2018-01" db="EMBL/GenBank/DDBJ databases">
        <authorList>
            <person name="Paulsen S."/>
            <person name="Gram L.K."/>
        </authorList>
    </citation>
    <scope>NUCLEOTIDE SEQUENCE [LARGE SCALE GENOMIC DNA]</scope>
    <source>
        <strain evidence="2 3">S2599</strain>
    </source>
</reference>
<feature type="chain" id="PRO_5024345754" evidence="1">
    <location>
        <begin position="20"/>
        <end position="131"/>
    </location>
</feature>
<dbReference type="AlphaFoldDB" id="A0A5S3X108"/>
<dbReference type="RefSeq" id="WP_138544812.1">
    <property type="nucleotide sequence ID" value="NZ_PNCJ01000014.1"/>
</dbReference>
<name>A0A5S3X108_9GAMM</name>
<sequence length="131" mass="14862">MKKLIFLTALFIGISSSNASEINPKDLIGIWGNSEDGGKTFWGYDQYFADGSLKSWGQIPETPVKYKLEGTYQVKHKFKFSSCLTISKTSQPEFIPTGTHWCDEIIKLNDKVFTFKSSNGKMTTLYRQNSK</sequence>
<evidence type="ECO:0000256" key="1">
    <source>
        <dbReference type="SAM" id="SignalP"/>
    </source>
</evidence>
<organism evidence="2 3">
    <name type="scientific">Pseudoalteromonas rubra</name>
    <dbReference type="NCBI Taxonomy" id="43658"/>
    <lineage>
        <taxon>Bacteria</taxon>
        <taxon>Pseudomonadati</taxon>
        <taxon>Pseudomonadota</taxon>
        <taxon>Gammaproteobacteria</taxon>
        <taxon>Alteromonadales</taxon>
        <taxon>Pseudoalteromonadaceae</taxon>
        <taxon>Pseudoalteromonas</taxon>
    </lineage>
</organism>
<dbReference type="EMBL" id="PNCJ01000014">
    <property type="protein sequence ID" value="TMP37606.1"/>
    <property type="molecule type" value="Genomic_DNA"/>
</dbReference>